<dbReference type="Proteomes" id="UP000057134">
    <property type="component" value="Chromosome"/>
</dbReference>
<protein>
    <submittedName>
        <fullName evidence="1">Uncharacterized protein</fullName>
    </submittedName>
</protein>
<evidence type="ECO:0000313" key="2">
    <source>
        <dbReference type="Proteomes" id="UP000057134"/>
    </source>
</evidence>
<keyword evidence="2" id="KW-1185">Reference proteome</keyword>
<dbReference type="RefSeq" id="WP_054601985.1">
    <property type="nucleotide sequence ID" value="NZ_CP011269.1"/>
</dbReference>
<gene>
    <name evidence="1" type="ORF">XA26_24460</name>
</gene>
<organism evidence="1 2">
    <name type="scientific">Mycolicibacterium fortuitum</name>
    <name type="common">Mycobacterium fortuitum</name>
    <dbReference type="NCBI Taxonomy" id="1766"/>
    <lineage>
        <taxon>Bacteria</taxon>
        <taxon>Bacillati</taxon>
        <taxon>Actinomycetota</taxon>
        <taxon>Actinomycetes</taxon>
        <taxon>Mycobacteriales</taxon>
        <taxon>Mycobacteriaceae</taxon>
        <taxon>Mycolicibacterium</taxon>
    </lineage>
</organism>
<name>A0A0N9Y9L8_MYCFO</name>
<dbReference type="AlphaFoldDB" id="A0A0N9Y9L8"/>
<dbReference type="KEGG" id="mft:XA26_24460"/>
<proteinExistence type="predicted"/>
<evidence type="ECO:0000313" key="1">
    <source>
        <dbReference type="EMBL" id="ALI26289.1"/>
    </source>
</evidence>
<dbReference type="EMBL" id="CP011269">
    <property type="protein sequence ID" value="ALI26289.1"/>
    <property type="molecule type" value="Genomic_DNA"/>
</dbReference>
<accession>A0A0N9Y9L8</accession>
<dbReference type="STRING" id="1766.XA26_24460"/>
<reference evidence="1 2" key="1">
    <citation type="journal article" date="2015" name="MBio">
        <title>Enzymatic Degradation of Phenazines Can Generate Energy and Protect Sensitive Organisms from Toxicity.</title>
        <authorList>
            <person name="Costa K.C."/>
            <person name="Bergkessel M."/>
            <person name="Saunders S."/>
            <person name="Korlach J."/>
            <person name="Newman D.K."/>
        </authorList>
    </citation>
    <scope>NUCLEOTIDE SEQUENCE [LARGE SCALE GENOMIC DNA]</scope>
    <source>
        <strain evidence="1 2">CT6</strain>
    </source>
</reference>
<sequence length="113" mass="12410">MSKARWIFMSMCTVAFFIVGLALTIPGLELAFGADVTCGDWVMHQGDQCRNAGRHSSWFNDYEQQRSRNRDEGSLLAGVGGVLLFGGILSLFGLVTSHLYYKREAADGTTIAE</sequence>
<dbReference type="PATRIC" id="fig|1766.6.peg.2429"/>